<evidence type="ECO:0000313" key="3">
    <source>
        <dbReference type="RefSeq" id="XP_042565240.1"/>
    </source>
</evidence>
<dbReference type="GeneID" id="122133330"/>
<dbReference type="OrthoDB" id="430826at2759"/>
<organism evidence="2 3">
    <name type="scientific">Clupea harengus</name>
    <name type="common">Atlantic herring</name>
    <dbReference type="NCBI Taxonomy" id="7950"/>
    <lineage>
        <taxon>Eukaryota</taxon>
        <taxon>Metazoa</taxon>
        <taxon>Chordata</taxon>
        <taxon>Craniata</taxon>
        <taxon>Vertebrata</taxon>
        <taxon>Euteleostomi</taxon>
        <taxon>Actinopterygii</taxon>
        <taxon>Neopterygii</taxon>
        <taxon>Teleostei</taxon>
        <taxon>Clupei</taxon>
        <taxon>Clupeiformes</taxon>
        <taxon>Clupeoidei</taxon>
        <taxon>Clupeidae</taxon>
        <taxon>Clupea</taxon>
    </lineage>
</organism>
<proteinExistence type="predicted"/>
<dbReference type="RefSeq" id="XP_042565240.1">
    <property type="nucleotide sequence ID" value="XM_042709306.1"/>
</dbReference>
<dbReference type="Proteomes" id="UP000515152">
    <property type="component" value="Chromosome 12"/>
</dbReference>
<accession>A0A8M1KRI8</accession>
<dbReference type="KEGG" id="char:122133330"/>
<evidence type="ECO:0000256" key="1">
    <source>
        <dbReference type="SAM" id="Coils"/>
    </source>
</evidence>
<reference evidence="3" key="1">
    <citation type="submission" date="2025-08" db="UniProtKB">
        <authorList>
            <consortium name="RefSeq"/>
        </authorList>
    </citation>
    <scope>IDENTIFICATION</scope>
</reference>
<dbReference type="AlphaFoldDB" id="A0A8M1KRI8"/>
<keyword evidence="1" id="KW-0175">Coiled coil</keyword>
<gene>
    <name evidence="3" type="primary">LOC122133330</name>
</gene>
<feature type="coiled-coil region" evidence="1">
    <location>
        <begin position="65"/>
        <end position="92"/>
    </location>
</feature>
<sequence>MESAKLQLESYTHTLAVLLSKLEEDSSLDKFDLILNETATRLLILKGSVESSALSGKIQTLRTASQEQKSQVARMDQDLQEIREERASLQDIVLNLPKSCP</sequence>
<protein>
    <submittedName>
        <fullName evidence="3">Laminin subunit gamma-3-like</fullName>
    </submittedName>
</protein>
<evidence type="ECO:0000313" key="2">
    <source>
        <dbReference type="Proteomes" id="UP000515152"/>
    </source>
</evidence>
<keyword evidence="2" id="KW-1185">Reference proteome</keyword>
<name>A0A8M1KRI8_CLUHA</name>